<dbReference type="InterPro" id="IPR038906">
    <property type="entry name" value="TTC36"/>
</dbReference>
<dbReference type="PANTHER" id="PTHR21405:SF0">
    <property type="entry name" value="TETRATRICOPEPTIDE REPEAT PROTEIN 36"/>
    <property type="match status" value="1"/>
</dbReference>
<evidence type="ECO:0000313" key="4">
    <source>
        <dbReference type="Proteomes" id="UP001562425"/>
    </source>
</evidence>
<keyword evidence="4" id="KW-1185">Reference proteome</keyword>
<dbReference type="InterPro" id="IPR019734">
    <property type="entry name" value="TPR_rpt"/>
</dbReference>
<dbReference type="PROSITE" id="PS50005">
    <property type="entry name" value="TPR"/>
    <property type="match status" value="1"/>
</dbReference>
<gene>
    <name evidence="3" type="ORF">pipiens_006167</name>
</gene>
<evidence type="ECO:0000313" key="3">
    <source>
        <dbReference type="EMBL" id="KAL1402264.1"/>
    </source>
</evidence>
<protein>
    <recommendedName>
        <fullName evidence="5">Tetratricopeptide repeat protein 36</fullName>
    </recommendedName>
</protein>
<sequence>MNSLSRECLSEHDRQVLESIFNPSQIGGEEMIYSGEEELPEDLQDLAEPNNPRIQASKKLELEGIELAEQGDLQSALTAFTKSIEAAPERPAPWNNRAQAHRYLGNEKAALDDIEQALRLSSSSGRTGCKALCQRGILKRKNNDTEGARQDFEQAAKLGSNFAQDADDRAESVRGAVQPDVEGGYEVEVKGDGKVVIGMKFILRFMKVFMRYL</sequence>
<organism evidence="3 4">
    <name type="scientific">Culex pipiens pipiens</name>
    <name type="common">Northern house mosquito</name>
    <dbReference type="NCBI Taxonomy" id="38569"/>
    <lineage>
        <taxon>Eukaryota</taxon>
        <taxon>Metazoa</taxon>
        <taxon>Ecdysozoa</taxon>
        <taxon>Arthropoda</taxon>
        <taxon>Hexapoda</taxon>
        <taxon>Insecta</taxon>
        <taxon>Pterygota</taxon>
        <taxon>Neoptera</taxon>
        <taxon>Endopterygota</taxon>
        <taxon>Diptera</taxon>
        <taxon>Nematocera</taxon>
        <taxon>Culicoidea</taxon>
        <taxon>Culicidae</taxon>
        <taxon>Culicinae</taxon>
        <taxon>Culicini</taxon>
        <taxon>Culex</taxon>
        <taxon>Culex</taxon>
    </lineage>
</organism>
<comment type="caution">
    <text evidence="3">The sequence shown here is derived from an EMBL/GenBank/DDBJ whole genome shotgun (WGS) entry which is preliminary data.</text>
</comment>
<evidence type="ECO:0000256" key="1">
    <source>
        <dbReference type="ARBA" id="ARBA00006995"/>
    </source>
</evidence>
<evidence type="ECO:0008006" key="5">
    <source>
        <dbReference type="Google" id="ProtNLM"/>
    </source>
</evidence>
<dbReference type="EMBL" id="JBEHCU010003274">
    <property type="protein sequence ID" value="KAL1402264.1"/>
    <property type="molecule type" value="Genomic_DNA"/>
</dbReference>
<dbReference type="PANTHER" id="PTHR21405">
    <property type="entry name" value="CDNA SEQUENCE BC021608"/>
    <property type="match status" value="1"/>
</dbReference>
<name>A0ABD1DR96_CULPP</name>
<accession>A0ABD1DR96</accession>
<dbReference type="Pfam" id="PF13181">
    <property type="entry name" value="TPR_8"/>
    <property type="match status" value="1"/>
</dbReference>
<feature type="repeat" description="TPR" evidence="2">
    <location>
        <begin position="57"/>
        <end position="90"/>
    </location>
</feature>
<dbReference type="InterPro" id="IPR011990">
    <property type="entry name" value="TPR-like_helical_dom_sf"/>
</dbReference>
<dbReference type="SUPFAM" id="SSF48452">
    <property type="entry name" value="TPR-like"/>
    <property type="match status" value="1"/>
</dbReference>
<comment type="similarity">
    <text evidence="1">Belongs to the TTC36 family.</text>
</comment>
<dbReference type="Gene3D" id="1.25.40.10">
    <property type="entry name" value="Tetratricopeptide repeat domain"/>
    <property type="match status" value="1"/>
</dbReference>
<dbReference type="Proteomes" id="UP001562425">
    <property type="component" value="Unassembled WGS sequence"/>
</dbReference>
<dbReference type="AlphaFoldDB" id="A0ABD1DR96"/>
<proteinExistence type="inferred from homology"/>
<evidence type="ECO:0000256" key="2">
    <source>
        <dbReference type="PROSITE-ProRule" id="PRU00339"/>
    </source>
</evidence>
<reference evidence="3 4" key="1">
    <citation type="submission" date="2024-05" db="EMBL/GenBank/DDBJ databases">
        <title>Culex pipiens pipiens assembly and annotation.</title>
        <authorList>
            <person name="Alout H."/>
            <person name="Durand T."/>
        </authorList>
    </citation>
    <scope>NUCLEOTIDE SEQUENCE [LARGE SCALE GENOMIC DNA]</scope>
    <source>
        <strain evidence="3">HA-2024</strain>
        <tissue evidence="3">Whole body</tissue>
    </source>
</reference>
<dbReference type="SMART" id="SM00028">
    <property type="entry name" value="TPR"/>
    <property type="match status" value="3"/>
</dbReference>
<keyword evidence="2" id="KW-0802">TPR repeat</keyword>